<gene>
    <name evidence="2" type="ORF">CROQUDRAFT_664465</name>
</gene>
<dbReference type="EMBL" id="MU167409">
    <property type="protein sequence ID" value="KAG0140963.1"/>
    <property type="molecule type" value="Genomic_DNA"/>
</dbReference>
<feature type="compositionally biased region" description="Low complexity" evidence="1">
    <location>
        <begin position="104"/>
        <end position="119"/>
    </location>
</feature>
<dbReference type="AlphaFoldDB" id="A0A9P6T7Z4"/>
<proteinExistence type="predicted"/>
<feature type="compositionally biased region" description="Basic and acidic residues" evidence="1">
    <location>
        <begin position="53"/>
        <end position="72"/>
    </location>
</feature>
<feature type="compositionally biased region" description="Polar residues" evidence="1">
    <location>
        <begin position="124"/>
        <end position="135"/>
    </location>
</feature>
<reference evidence="2" key="1">
    <citation type="submission" date="2013-11" db="EMBL/GenBank/DDBJ databases">
        <title>Genome sequence of the fusiform rust pathogen reveals effectors for host alternation and coevolution with pine.</title>
        <authorList>
            <consortium name="DOE Joint Genome Institute"/>
            <person name="Smith K."/>
            <person name="Pendleton A."/>
            <person name="Kubisiak T."/>
            <person name="Anderson C."/>
            <person name="Salamov A."/>
            <person name="Aerts A."/>
            <person name="Riley R."/>
            <person name="Clum A."/>
            <person name="Lindquist E."/>
            <person name="Ence D."/>
            <person name="Campbell M."/>
            <person name="Kronenberg Z."/>
            <person name="Feau N."/>
            <person name="Dhillon B."/>
            <person name="Hamelin R."/>
            <person name="Burleigh J."/>
            <person name="Smith J."/>
            <person name="Yandell M."/>
            <person name="Nelson C."/>
            <person name="Grigoriev I."/>
            <person name="Davis J."/>
        </authorList>
    </citation>
    <scope>NUCLEOTIDE SEQUENCE</scope>
    <source>
        <strain evidence="2">G11</strain>
    </source>
</reference>
<feature type="region of interest" description="Disordered" evidence="1">
    <location>
        <begin position="1"/>
        <end position="199"/>
    </location>
</feature>
<comment type="caution">
    <text evidence="2">The sequence shown here is derived from an EMBL/GenBank/DDBJ whole genome shotgun (WGS) entry which is preliminary data.</text>
</comment>
<evidence type="ECO:0000313" key="2">
    <source>
        <dbReference type="EMBL" id="KAG0140963.1"/>
    </source>
</evidence>
<keyword evidence="3" id="KW-1185">Reference proteome</keyword>
<protein>
    <submittedName>
        <fullName evidence="2">Uncharacterized protein</fullName>
    </submittedName>
</protein>
<feature type="compositionally biased region" description="Pro residues" evidence="1">
    <location>
        <begin position="76"/>
        <end position="86"/>
    </location>
</feature>
<dbReference type="OrthoDB" id="2507185at2759"/>
<feature type="compositionally biased region" description="Polar residues" evidence="1">
    <location>
        <begin position="1"/>
        <end position="14"/>
    </location>
</feature>
<evidence type="ECO:0000256" key="1">
    <source>
        <dbReference type="SAM" id="MobiDB-lite"/>
    </source>
</evidence>
<sequence length="490" mass="55321">MSTTTTSYASSLDSNSHKKRSSKATASLNPYKHPNYIGKWKRRPVRTPLRITPQEEREAQDLLRSLEPKKDFSLPPGLPAWKPPPEGLGEISSELRWFRDYSEPGRSSAPAQPQPSSGPVTVRSLPSTVQASDESNGADEDRRAPTESPSRKPDDTHERSVAPRASTSSASSPHARVEPTPEVQKPSSPKSVPPPVVTTVVVNGKGKGKAAEADLELTVDWSDWRAQTYVPKYLAELRFKYAERAKDLKRLSERQMRDLHHSYEQSSVEERGRLDRKREIAMIQMVDSLLLFTQSFLCQDVDPNTSPLAARRSEFLRQWESMVMFLHAVKGTAKRSGIDLAYAICLMYEGLLLHRLTDAERPLLLQLYGQATEPEKQAEAYKKFKNLLTRQENGQQSFATAQTTFQRLFATSLPKLAALTSLMRPRVPGESPLLMSMDGAPWRFCWPIERDDGLADFVAFARAGLEEWLERSSNTYKLEDFGDRDRLFRS</sequence>
<organism evidence="2 3">
    <name type="scientific">Cronartium quercuum f. sp. fusiforme G11</name>
    <dbReference type="NCBI Taxonomy" id="708437"/>
    <lineage>
        <taxon>Eukaryota</taxon>
        <taxon>Fungi</taxon>
        <taxon>Dikarya</taxon>
        <taxon>Basidiomycota</taxon>
        <taxon>Pucciniomycotina</taxon>
        <taxon>Pucciniomycetes</taxon>
        <taxon>Pucciniales</taxon>
        <taxon>Coleosporiaceae</taxon>
        <taxon>Cronartium</taxon>
    </lineage>
</organism>
<feature type="compositionally biased region" description="Low complexity" evidence="1">
    <location>
        <begin position="162"/>
        <end position="174"/>
    </location>
</feature>
<name>A0A9P6T7Z4_9BASI</name>
<dbReference type="Proteomes" id="UP000886653">
    <property type="component" value="Unassembled WGS sequence"/>
</dbReference>
<accession>A0A9P6T7Z4</accession>
<feature type="compositionally biased region" description="Basic and acidic residues" evidence="1">
    <location>
        <begin position="139"/>
        <end position="161"/>
    </location>
</feature>
<evidence type="ECO:0000313" key="3">
    <source>
        <dbReference type="Proteomes" id="UP000886653"/>
    </source>
</evidence>